<evidence type="ECO:0000313" key="1">
    <source>
        <dbReference type="EMBL" id="OIQ51859.1"/>
    </source>
</evidence>
<gene>
    <name evidence="1" type="ORF">BerOc1_00322</name>
</gene>
<protein>
    <recommendedName>
        <fullName evidence="3">FlgN protein</fullName>
    </recommendedName>
</protein>
<accession>A0A1J5N8A6</accession>
<sequence length="118" mass="13275">MAGRSQMLDEAIIIGRRELDSLVAGDVYEAEKLARSREQLLDEAVRGLSGDNLKLLADKLVEMKSLHDEITGEAKRLKQSLKQDLTSMKRQNRRISGYSFGAGNMPRLAKERFLNKKG</sequence>
<dbReference type="OrthoDB" id="5472137at2"/>
<dbReference type="AlphaFoldDB" id="A0A1J5N8A6"/>
<dbReference type="RefSeq" id="WP_071543975.1">
    <property type="nucleotide sequence ID" value="NZ_LKAQ01000001.1"/>
</dbReference>
<reference evidence="1 2" key="1">
    <citation type="submission" date="2015-09" db="EMBL/GenBank/DDBJ databases">
        <title>Genome of Desulfovibrio dechloracetivorans BerOc1, a mercury methylating strain isolated from highly hydrocarbons and metals contaminated coastal sediments.</title>
        <authorList>
            <person name="Goni Urriza M."/>
            <person name="Gassie C."/>
            <person name="Bouchez O."/>
            <person name="Klopp C."/>
            <person name="Ranchou-Peyruse A."/>
            <person name="Remy G."/>
        </authorList>
    </citation>
    <scope>NUCLEOTIDE SEQUENCE [LARGE SCALE GENOMIC DNA]</scope>
    <source>
        <strain evidence="1 2">BerOc1</strain>
    </source>
</reference>
<evidence type="ECO:0000313" key="2">
    <source>
        <dbReference type="Proteomes" id="UP000181901"/>
    </source>
</evidence>
<name>A0A1J5N8A6_9BACT</name>
<proteinExistence type="predicted"/>
<keyword evidence="2" id="KW-1185">Reference proteome</keyword>
<evidence type="ECO:0008006" key="3">
    <source>
        <dbReference type="Google" id="ProtNLM"/>
    </source>
</evidence>
<dbReference type="EMBL" id="LKAQ01000001">
    <property type="protein sequence ID" value="OIQ51859.1"/>
    <property type="molecule type" value="Genomic_DNA"/>
</dbReference>
<organism evidence="1 2">
    <name type="scientific">Pseudodesulfovibrio hydrargyri</name>
    <dbReference type="NCBI Taxonomy" id="2125990"/>
    <lineage>
        <taxon>Bacteria</taxon>
        <taxon>Pseudomonadati</taxon>
        <taxon>Thermodesulfobacteriota</taxon>
        <taxon>Desulfovibrionia</taxon>
        <taxon>Desulfovibrionales</taxon>
        <taxon>Desulfovibrionaceae</taxon>
    </lineage>
</organism>
<dbReference type="Proteomes" id="UP000181901">
    <property type="component" value="Unassembled WGS sequence"/>
</dbReference>
<comment type="caution">
    <text evidence="1">The sequence shown here is derived from an EMBL/GenBank/DDBJ whole genome shotgun (WGS) entry which is preliminary data.</text>
</comment>